<name>A0A6C0E1Q0_9ZZZZ</name>
<organism evidence="2">
    <name type="scientific">viral metagenome</name>
    <dbReference type="NCBI Taxonomy" id="1070528"/>
    <lineage>
        <taxon>unclassified sequences</taxon>
        <taxon>metagenomes</taxon>
        <taxon>organismal metagenomes</taxon>
    </lineage>
</organism>
<accession>A0A6C0E1Q0</accession>
<feature type="region of interest" description="Disordered" evidence="1">
    <location>
        <begin position="49"/>
        <end position="71"/>
    </location>
</feature>
<sequence length="71" mass="8452">MVNPYPNSPIKNIRKRILFSSLKISPIKKKSFRKRKSYSIKTSPIKKSFRKKKSSLKISPIRKSIRKRKSY</sequence>
<evidence type="ECO:0000256" key="1">
    <source>
        <dbReference type="SAM" id="MobiDB-lite"/>
    </source>
</evidence>
<evidence type="ECO:0000313" key="2">
    <source>
        <dbReference type="EMBL" id="QHT22510.1"/>
    </source>
</evidence>
<dbReference type="EMBL" id="MN739711">
    <property type="protein sequence ID" value="QHT22510.1"/>
    <property type="molecule type" value="Genomic_DNA"/>
</dbReference>
<protein>
    <submittedName>
        <fullName evidence="2">Uncharacterized protein</fullName>
    </submittedName>
</protein>
<proteinExistence type="predicted"/>
<dbReference type="AlphaFoldDB" id="A0A6C0E1Q0"/>
<reference evidence="2" key="1">
    <citation type="journal article" date="2020" name="Nature">
        <title>Giant virus diversity and host interactions through global metagenomics.</title>
        <authorList>
            <person name="Schulz F."/>
            <person name="Roux S."/>
            <person name="Paez-Espino D."/>
            <person name="Jungbluth S."/>
            <person name="Walsh D.A."/>
            <person name="Denef V.J."/>
            <person name="McMahon K.D."/>
            <person name="Konstantinidis K.T."/>
            <person name="Eloe-Fadrosh E.A."/>
            <person name="Kyrpides N.C."/>
            <person name="Woyke T."/>
        </authorList>
    </citation>
    <scope>NUCLEOTIDE SEQUENCE</scope>
    <source>
        <strain evidence="2">GVMAG-M-3300023179-111</strain>
    </source>
</reference>